<reference evidence="1 2" key="1">
    <citation type="journal article" date="2016" name="Genome Announc.">
        <title>Complete Genome Sequence of Methylobacterium populi P-1M, Isolated from Pink-Pigmented Household Biofilm.</title>
        <authorList>
            <person name="Morohoshi T."/>
            <person name="Ikeda T."/>
        </authorList>
    </citation>
    <scope>NUCLEOTIDE SEQUENCE [LARGE SCALE GENOMIC DNA]</scope>
    <source>
        <strain evidence="1 2">P-1M</strain>
    </source>
</reference>
<evidence type="ECO:0000313" key="1">
    <source>
        <dbReference type="EMBL" id="BAU89381.1"/>
    </source>
</evidence>
<organism evidence="1 2">
    <name type="scientific">Methylorubrum populi</name>
    <dbReference type="NCBI Taxonomy" id="223967"/>
    <lineage>
        <taxon>Bacteria</taxon>
        <taxon>Pseudomonadati</taxon>
        <taxon>Pseudomonadota</taxon>
        <taxon>Alphaproteobacteria</taxon>
        <taxon>Hyphomicrobiales</taxon>
        <taxon>Methylobacteriaceae</taxon>
        <taxon>Methylorubrum</taxon>
    </lineage>
</organism>
<dbReference type="RefSeq" id="WP_096483910.1">
    <property type="nucleotide sequence ID" value="NZ_AP014809.1"/>
</dbReference>
<protein>
    <submittedName>
        <fullName evidence="1">L-threonine 3-dehydrogenase</fullName>
    </submittedName>
</protein>
<name>A0A160PD31_9HYPH</name>
<dbReference type="AlphaFoldDB" id="A0A160PD31"/>
<dbReference type="Proteomes" id="UP000218288">
    <property type="component" value="Chromosome"/>
</dbReference>
<sequence>MTAEIAHLPLCCAGEHVIRHEYRYSRVGRIEIMVGRVVSTDTSRFAVYLQAPGVENQLVATVTGDDLDRIGDFLDTLWKSVETALYFAQQHSDDLLAADEPQPWGAA</sequence>
<dbReference type="EMBL" id="AP014809">
    <property type="protein sequence ID" value="BAU89381.1"/>
    <property type="molecule type" value="Genomic_DNA"/>
</dbReference>
<gene>
    <name evidence="1" type="primary">tdh</name>
    <name evidence="1" type="ORF">MPPM_0776</name>
</gene>
<evidence type="ECO:0000313" key="2">
    <source>
        <dbReference type="Proteomes" id="UP000218288"/>
    </source>
</evidence>
<accession>A0A160PD31</accession>
<proteinExistence type="predicted"/>